<evidence type="ECO:0000256" key="1">
    <source>
        <dbReference type="SAM" id="SignalP"/>
    </source>
</evidence>
<reference evidence="3" key="1">
    <citation type="journal article" date="2019" name="Int. J. Syst. Evol. Microbiol.">
        <title>The Global Catalogue of Microorganisms (GCM) 10K type strain sequencing project: providing services to taxonomists for standard genome sequencing and annotation.</title>
        <authorList>
            <consortium name="The Broad Institute Genomics Platform"/>
            <consortium name="The Broad Institute Genome Sequencing Center for Infectious Disease"/>
            <person name="Wu L."/>
            <person name="Ma J."/>
        </authorList>
    </citation>
    <scope>NUCLEOTIDE SEQUENCE [LARGE SCALE GENOMIC DNA]</scope>
    <source>
        <strain evidence="3">CGMCC 4.1648</strain>
    </source>
</reference>
<dbReference type="RefSeq" id="WP_345693877.1">
    <property type="nucleotide sequence ID" value="NZ_BAABIT010000001.1"/>
</dbReference>
<accession>A0ABV9XHC2</accession>
<comment type="caution">
    <text evidence="2">The sequence shown here is derived from an EMBL/GenBank/DDBJ whole genome shotgun (WGS) entry which is preliminary data.</text>
</comment>
<dbReference type="Pfam" id="PF12028">
    <property type="entry name" value="DUF3515"/>
    <property type="match status" value="1"/>
</dbReference>
<dbReference type="Proteomes" id="UP001595829">
    <property type="component" value="Unassembled WGS sequence"/>
</dbReference>
<dbReference type="PROSITE" id="PS51257">
    <property type="entry name" value="PROKAR_LIPOPROTEIN"/>
    <property type="match status" value="1"/>
</dbReference>
<evidence type="ECO:0000313" key="2">
    <source>
        <dbReference type="EMBL" id="MFC5023428.1"/>
    </source>
</evidence>
<keyword evidence="3" id="KW-1185">Reference proteome</keyword>
<feature type="signal peptide" evidence="1">
    <location>
        <begin position="1"/>
        <end position="32"/>
    </location>
</feature>
<dbReference type="EMBL" id="JBHSJD010000009">
    <property type="protein sequence ID" value="MFC5023428.1"/>
    <property type="molecule type" value="Genomic_DNA"/>
</dbReference>
<protein>
    <submittedName>
        <fullName evidence="2">DUF3515 domain-containing protein</fullName>
    </submittedName>
</protein>
<keyword evidence="1" id="KW-0732">Signal</keyword>
<name>A0ABV9XHC2_9ACTN</name>
<dbReference type="InterPro" id="IPR021903">
    <property type="entry name" value="DUF3515"/>
</dbReference>
<organism evidence="2 3">
    <name type="scientific">Streptomyces coeruleoprunus</name>
    <dbReference type="NCBI Taxonomy" id="285563"/>
    <lineage>
        <taxon>Bacteria</taxon>
        <taxon>Bacillati</taxon>
        <taxon>Actinomycetota</taxon>
        <taxon>Actinomycetes</taxon>
        <taxon>Kitasatosporales</taxon>
        <taxon>Streptomycetaceae</taxon>
        <taxon>Streptomyces</taxon>
    </lineage>
</organism>
<gene>
    <name evidence="2" type="ORF">ACFPM3_14900</name>
</gene>
<evidence type="ECO:0000313" key="3">
    <source>
        <dbReference type="Proteomes" id="UP001595829"/>
    </source>
</evidence>
<feature type="chain" id="PRO_5045927887" evidence="1">
    <location>
        <begin position="33"/>
        <end position="159"/>
    </location>
</feature>
<sequence>MSAHRLFRLPVAVVAVAALMAAAGCSSTDARASVTVPSPTAEEAALCRALHEELPETVAGLGRSGTEPRSDLTAAWGDGAIVLRCGVPRPARMSDPQAEAVEADGVGWLLERRAGDGPRFTTTLRKAYVEVSLGERFAHDATPLVAFAAAVRGAVPPSL</sequence>
<proteinExistence type="predicted"/>